<feature type="non-terminal residue" evidence="2">
    <location>
        <position position="669"/>
    </location>
</feature>
<protein>
    <submittedName>
        <fullName evidence="2">21545_t:CDS:1</fullName>
    </submittedName>
</protein>
<gene>
    <name evidence="2" type="ORF">DERYTH_LOCUS17530</name>
</gene>
<sequence>LEAELNVAFRDLTVYSISAPMSNKMTKKKIENNNENNEKYEKYKRQKLNNENEDVEIEIIVKLYKKINQSSNPELSTVDCIKLPRKIKLDEVRKKLSTNEHGNDSDFHMGSNCRFLHFNNDEATIRLDDEITYKLSAIIEERIEEKNDQLYLKHYLYIKHNAKFDLTFPAAYSGLVSAFLCLSYKNSNQGRIYHTANTKHSCELIQKGEITISDIVAKDDFINDVKKALNETIQDNLGELRKVFEKYGHFYARRLILGGIIMRSEKYIKNSGETSKINNINMQAGVEDSKNSGETSNDNDKDTQVNFVRNNESINSFCDSIKNNSESHLGGRNFQSNNKNPWRESLEDETTWEIVGYDKIFSLFELLDESLQKKVLGVLGHRILKAKIDERSFDIEEYKTNKKPYCALEKNYMNEDKNRPVFVVHHIQEEQEENSVFKFFKPKKAKKVKIKLCWIIVGPPTSFDFSIQYPLVLTSEKQSVLVDKDNYIINSCSKLGTCVLETTNNTAQIESCSNNSDTGKITHDINRYNPGESPYVIGNYFTSQESAQLFIYENTEKGRKKVTNETVLKRLALYICAVDTTNPHQIWEEMDIEWEKGNNILYMHSKENFDQFKNNLILMNQKFDCMDCTTHEHHGFVNINSDKIICGSLNSELDSKGSVVYLLVPSIYL</sequence>
<organism evidence="2 3">
    <name type="scientific">Dentiscutata erythropus</name>
    <dbReference type="NCBI Taxonomy" id="1348616"/>
    <lineage>
        <taxon>Eukaryota</taxon>
        <taxon>Fungi</taxon>
        <taxon>Fungi incertae sedis</taxon>
        <taxon>Mucoromycota</taxon>
        <taxon>Glomeromycotina</taxon>
        <taxon>Glomeromycetes</taxon>
        <taxon>Diversisporales</taxon>
        <taxon>Gigasporaceae</taxon>
        <taxon>Dentiscutata</taxon>
    </lineage>
</organism>
<evidence type="ECO:0000313" key="2">
    <source>
        <dbReference type="EMBL" id="CAG8757980.1"/>
    </source>
</evidence>
<name>A0A9N9IZ85_9GLOM</name>
<evidence type="ECO:0000313" key="3">
    <source>
        <dbReference type="Proteomes" id="UP000789405"/>
    </source>
</evidence>
<dbReference type="Pfam" id="PF22693">
    <property type="entry name" value="MACPF_1"/>
    <property type="match status" value="1"/>
</dbReference>
<reference evidence="2" key="1">
    <citation type="submission" date="2021-06" db="EMBL/GenBank/DDBJ databases">
        <authorList>
            <person name="Kallberg Y."/>
            <person name="Tangrot J."/>
            <person name="Rosling A."/>
        </authorList>
    </citation>
    <scope>NUCLEOTIDE SEQUENCE</scope>
    <source>
        <strain evidence="2">MA453B</strain>
    </source>
</reference>
<dbReference type="Proteomes" id="UP000789405">
    <property type="component" value="Unassembled WGS sequence"/>
</dbReference>
<comment type="caution">
    <text evidence="2">The sequence shown here is derived from an EMBL/GenBank/DDBJ whole genome shotgun (WGS) entry which is preliminary data.</text>
</comment>
<dbReference type="EMBL" id="CAJVPY010016630">
    <property type="protein sequence ID" value="CAG8757980.1"/>
    <property type="molecule type" value="Genomic_DNA"/>
</dbReference>
<proteinExistence type="predicted"/>
<evidence type="ECO:0000259" key="1">
    <source>
        <dbReference type="Pfam" id="PF22693"/>
    </source>
</evidence>
<dbReference type="OrthoDB" id="2449940at2759"/>
<dbReference type="AlphaFoldDB" id="A0A9N9IZ85"/>
<accession>A0A9N9IZ85</accession>
<keyword evidence="3" id="KW-1185">Reference proteome</keyword>
<dbReference type="InterPro" id="IPR054586">
    <property type="entry name" value="MACPF_1_fungal"/>
</dbReference>
<feature type="domain" description="MACPF-like" evidence="1">
    <location>
        <begin position="216"/>
        <end position="375"/>
    </location>
</feature>